<name>A0A915CTB6_9BILA</name>
<organism evidence="3 4">
    <name type="scientific">Ditylenchus dipsaci</name>
    <dbReference type="NCBI Taxonomy" id="166011"/>
    <lineage>
        <taxon>Eukaryota</taxon>
        <taxon>Metazoa</taxon>
        <taxon>Ecdysozoa</taxon>
        <taxon>Nematoda</taxon>
        <taxon>Chromadorea</taxon>
        <taxon>Rhabditida</taxon>
        <taxon>Tylenchina</taxon>
        <taxon>Tylenchomorpha</taxon>
        <taxon>Sphaerularioidea</taxon>
        <taxon>Anguinidae</taxon>
        <taxon>Anguininae</taxon>
        <taxon>Ditylenchus</taxon>
    </lineage>
</organism>
<sequence>MLVVFPNYICLVIAVVALLGGQSQAFFFGGAGGGGSGSCGCSASPACPPVQACAPVRLLRVFLKSAATIPPLPTSQAVINKTILNNSHRRMFNLLNNNILLMPLHLIPTQQQQHVAPPQPIAQPQYHVQPPQQYVAQPPAPAPTYVAAPPQAPLPPQTYVANVAQLPQGPPPPVAVQVPSYAQGGQAAAGERLQEVIEDVDSLQSTTTASEAELNNSKATLNESLSSDNLSDPIAISLLKLTNDTECNSEELRKIILENMDEDLNSSKRVIQLAAEAKFGGRFDVICSSNDFSYVTNTEVYCQETKSTVSCYAYRQL</sequence>
<evidence type="ECO:0000313" key="4">
    <source>
        <dbReference type="WBParaSite" id="jg12416"/>
    </source>
</evidence>
<accession>A0A915CTB6</accession>
<evidence type="ECO:0000313" key="3">
    <source>
        <dbReference type="Proteomes" id="UP000887574"/>
    </source>
</evidence>
<proteinExistence type="predicted"/>
<feature type="chain" id="PRO_5036873308" evidence="1">
    <location>
        <begin position="26"/>
        <end position="317"/>
    </location>
</feature>
<keyword evidence="3" id="KW-1185">Reference proteome</keyword>
<evidence type="ECO:0000259" key="2">
    <source>
        <dbReference type="Pfam" id="PF04155"/>
    </source>
</evidence>
<keyword evidence="1" id="KW-0732">Signal</keyword>
<feature type="domain" description="Ground-like" evidence="2">
    <location>
        <begin position="244"/>
        <end position="314"/>
    </location>
</feature>
<reference evidence="4" key="1">
    <citation type="submission" date="2022-11" db="UniProtKB">
        <authorList>
            <consortium name="WormBaseParasite"/>
        </authorList>
    </citation>
    <scope>IDENTIFICATION</scope>
</reference>
<protein>
    <submittedName>
        <fullName evidence="4">Ground-like domain-containing protein</fullName>
    </submittedName>
</protein>
<dbReference type="AlphaFoldDB" id="A0A915CTB6"/>
<dbReference type="Pfam" id="PF04155">
    <property type="entry name" value="Ground-like"/>
    <property type="match status" value="1"/>
</dbReference>
<evidence type="ECO:0000256" key="1">
    <source>
        <dbReference type="SAM" id="SignalP"/>
    </source>
</evidence>
<dbReference type="WBParaSite" id="jg12416">
    <property type="protein sequence ID" value="jg12416"/>
    <property type="gene ID" value="jg12416"/>
</dbReference>
<dbReference type="Proteomes" id="UP000887574">
    <property type="component" value="Unplaced"/>
</dbReference>
<feature type="signal peptide" evidence="1">
    <location>
        <begin position="1"/>
        <end position="25"/>
    </location>
</feature>
<dbReference type="InterPro" id="IPR007284">
    <property type="entry name" value="Ground-like_dom"/>
</dbReference>